<dbReference type="RefSeq" id="WP_217470977.1">
    <property type="nucleotide sequence ID" value="NZ_CP020335.1"/>
</dbReference>
<sequence length="75" mass="8667">MIKEMGVNLNTVSRSATLTGFKPKKSNIEKGENRKPKYQFNENKNVKYGSVNVKTFRHGRFTIKNKHPLRMKTAV</sequence>
<protein>
    <recommendedName>
        <fullName evidence="3">Transposase</fullName>
    </recommendedName>
</protein>
<evidence type="ECO:0008006" key="3">
    <source>
        <dbReference type="Google" id="ProtNLM"/>
    </source>
</evidence>
<dbReference type="EMBL" id="CP020335">
    <property type="protein sequence ID" value="QXF32504.1"/>
    <property type="molecule type" value="Genomic_DNA"/>
</dbReference>
<reference evidence="1 2" key="1">
    <citation type="submission" date="2017-03" db="EMBL/GenBank/DDBJ databases">
        <title>Genome comparison of Photorhabdus luminescens strain 0813-124 phase variants.</title>
        <authorList>
            <person name="Chien C.-C."/>
            <person name="Chen W.-J."/>
            <person name="Shih M.-C."/>
            <person name="Hsieh F.-C."/>
        </authorList>
    </citation>
    <scope>NUCLEOTIDE SEQUENCE [LARGE SCALE GENOMIC DNA]</scope>
    <source>
        <strain evidence="1 2">0813-124 phase II</strain>
    </source>
</reference>
<gene>
    <name evidence="1" type="ORF">B0X70_04535</name>
</gene>
<proteinExistence type="predicted"/>
<keyword evidence="2" id="KW-1185">Reference proteome</keyword>
<name>A0ABX8LPJ6_9GAMM</name>
<evidence type="ECO:0000313" key="2">
    <source>
        <dbReference type="Proteomes" id="UP000693715"/>
    </source>
</evidence>
<dbReference type="Proteomes" id="UP000693715">
    <property type="component" value="Chromosome"/>
</dbReference>
<accession>A0ABX8LPJ6</accession>
<organism evidence="1 2">
    <name type="scientific">Photorhabdus akhurstii</name>
    <dbReference type="NCBI Taxonomy" id="171438"/>
    <lineage>
        <taxon>Bacteria</taxon>
        <taxon>Pseudomonadati</taxon>
        <taxon>Pseudomonadota</taxon>
        <taxon>Gammaproteobacteria</taxon>
        <taxon>Enterobacterales</taxon>
        <taxon>Morganellaceae</taxon>
        <taxon>Photorhabdus</taxon>
    </lineage>
</organism>
<evidence type="ECO:0000313" key="1">
    <source>
        <dbReference type="EMBL" id="QXF32504.1"/>
    </source>
</evidence>